<proteinExistence type="predicted"/>
<feature type="transmembrane region" description="Helical" evidence="1">
    <location>
        <begin position="126"/>
        <end position="143"/>
    </location>
</feature>
<evidence type="ECO:0000313" key="2">
    <source>
        <dbReference type="EMBL" id="EOH91818.1"/>
    </source>
</evidence>
<organism evidence="2 3">
    <name type="scientific">Enterococcus pallens ATCC BAA-351</name>
    <dbReference type="NCBI Taxonomy" id="1158607"/>
    <lineage>
        <taxon>Bacteria</taxon>
        <taxon>Bacillati</taxon>
        <taxon>Bacillota</taxon>
        <taxon>Bacilli</taxon>
        <taxon>Lactobacillales</taxon>
        <taxon>Enterococcaceae</taxon>
        <taxon>Enterococcus</taxon>
    </lineage>
</organism>
<feature type="transmembrane region" description="Helical" evidence="1">
    <location>
        <begin position="88"/>
        <end position="106"/>
    </location>
</feature>
<dbReference type="PATRIC" id="fig|1158607.3.peg.3106"/>
<dbReference type="EMBL" id="AJAQ01000033">
    <property type="protein sequence ID" value="EOH91818.1"/>
    <property type="molecule type" value="Genomic_DNA"/>
</dbReference>
<dbReference type="RefSeq" id="WP_010758102.1">
    <property type="nucleotide sequence ID" value="NZ_ASWD01000001.1"/>
</dbReference>
<feature type="transmembrane region" description="Helical" evidence="1">
    <location>
        <begin position="48"/>
        <end position="67"/>
    </location>
</feature>
<keyword evidence="1" id="KW-0812">Transmembrane</keyword>
<keyword evidence="1" id="KW-0472">Membrane</keyword>
<comment type="caution">
    <text evidence="2">The sequence shown here is derived from an EMBL/GenBank/DDBJ whole genome shotgun (WGS) entry which is preliminary data.</text>
</comment>
<gene>
    <name evidence="2" type="ORF">UAU_03120</name>
</gene>
<accession>R2Q997</accession>
<evidence type="ECO:0000256" key="1">
    <source>
        <dbReference type="SAM" id="Phobius"/>
    </source>
</evidence>
<dbReference type="HOGENOM" id="CLU_114451_1_0_9"/>
<evidence type="ECO:0000313" key="3">
    <source>
        <dbReference type="Proteomes" id="UP000013782"/>
    </source>
</evidence>
<dbReference type="eggNOG" id="ENOG50330CD">
    <property type="taxonomic scope" value="Bacteria"/>
</dbReference>
<keyword evidence="3" id="KW-1185">Reference proteome</keyword>
<name>R2Q997_9ENTE</name>
<keyword evidence="1" id="KW-1133">Transmembrane helix</keyword>
<dbReference type="Proteomes" id="UP000013782">
    <property type="component" value="Unassembled WGS sequence"/>
</dbReference>
<dbReference type="STRING" id="160454.RV10_GL005024"/>
<sequence length="167" mass="19529">MSKKGTAELKKETAMKNFRYNRFLILRYLLAAFFFSNLYWLLMLWMSRSWYGLLPASLLILTLPAIAEHAKLYGDMTDQIQGKLRHHKFYQSIQLGMNLVMLVISFTQGGFQRLYPFLTVSSQARAALVTILLVGIVLSAFCIQRIRRIYLQKDKHYSYIKEFAKTN</sequence>
<dbReference type="OrthoDB" id="2193749at2"/>
<reference evidence="2 3" key="1">
    <citation type="submission" date="2013-02" db="EMBL/GenBank/DDBJ databases">
        <title>The Genome Sequence of Enterococcus pallens BAA-351.</title>
        <authorList>
            <consortium name="The Broad Institute Genome Sequencing Platform"/>
            <consortium name="The Broad Institute Genome Sequencing Center for Infectious Disease"/>
            <person name="Earl A.M."/>
            <person name="Gilmore M.S."/>
            <person name="Lebreton F."/>
            <person name="Walker B."/>
            <person name="Young S.K."/>
            <person name="Zeng Q."/>
            <person name="Gargeya S."/>
            <person name="Fitzgerald M."/>
            <person name="Haas B."/>
            <person name="Abouelleil A."/>
            <person name="Alvarado L."/>
            <person name="Arachchi H.M."/>
            <person name="Berlin A.M."/>
            <person name="Chapman S.B."/>
            <person name="Dewar J."/>
            <person name="Goldberg J."/>
            <person name="Griggs A."/>
            <person name="Gujja S."/>
            <person name="Hansen M."/>
            <person name="Howarth C."/>
            <person name="Imamovic A."/>
            <person name="Larimer J."/>
            <person name="McCowan C."/>
            <person name="Murphy C."/>
            <person name="Neiman D."/>
            <person name="Pearson M."/>
            <person name="Priest M."/>
            <person name="Roberts A."/>
            <person name="Saif S."/>
            <person name="Shea T."/>
            <person name="Sisk P."/>
            <person name="Sykes S."/>
            <person name="Wortman J."/>
            <person name="Nusbaum C."/>
            <person name="Birren B."/>
        </authorList>
    </citation>
    <scope>NUCLEOTIDE SEQUENCE [LARGE SCALE GENOMIC DNA]</scope>
    <source>
        <strain evidence="2 3">ATCC BAA-351</strain>
    </source>
</reference>
<feature type="transmembrane region" description="Helical" evidence="1">
    <location>
        <begin position="20"/>
        <end position="42"/>
    </location>
</feature>
<protein>
    <submittedName>
        <fullName evidence="2">Uncharacterized protein</fullName>
    </submittedName>
</protein>
<dbReference type="AlphaFoldDB" id="R2Q997"/>